<dbReference type="CDD" id="cd06345">
    <property type="entry name" value="PBP1_ABC_ligand_binding-like"/>
    <property type="match status" value="1"/>
</dbReference>
<organism evidence="4 5">
    <name type="scientific">Natrinema ejinorense</name>
    <dbReference type="NCBI Taxonomy" id="373386"/>
    <lineage>
        <taxon>Archaea</taxon>
        <taxon>Methanobacteriati</taxon>
        <taxon>Methanobacteriota</taxon>
        <taxon>Stenosarchaea group</taxon>
        <taxon>Halobacteria</taxon>
        <taxon>Halobacteriales</taxon>
        <taxon>Natrialbaceae</taxon>
        <taxon>Natrinema</taxon>
    </lineage>
</organism>
<dbReference type="EMBL" id="NXNI01000001">
    <property type="protein sequence ID" value="PCR92386.1"/>
    <property type="molecule type" value="Genomic_DNA"/>
</dbReference>
<accession>A0A2A5QZX1</accession>
<dbReference type="Gene3D" id="3.40.50.2300">
    <property type="match status" value="2"/>
</dbReference>
<reference evidence="4 5" key="1">
    <citation type="submission" date="2017-09" db="EMBL/GenBank/DDBJ databases">
        <title>Genome sequences of Natrinema ejinorence JCM 13890T.</title>
        <authorList>
            <person name="Roh S.W."/>
            <person name="Kim Y.B."/>
            <person name="Kim J.Y."/>
        </authorList>
    </citation>
    <scope>NUCLEOTIDE SEQUENCE [LARGE SCALE GENOMIC DNA]</scope>
    <source>
        <strain evidence="4 5">JCM 13890</strain>
    </source>
</reference>
<evidence type="ECO:0000313" key="5">
    <source>
        <dbReference type="Proteomes" id="UP000219689"/>
    </source>
</evidence>
<sequence>MTERNRRSGEPKLPSSADGRPSGLDRRTLLKTGAGGVAGVSFAGCLEMAGMNGGSSDGPEPIKIGVLAPNPERDAIGQSIVRGAEVAVKELQNNDRIDGRDIELIVGDTNESPLEGRREYQRLTLEEDVDVTVGVFASEVLMNIIDDIAKQETLHLTSGAATTAASELVKNQYEDYKYHFRVGPNNDYDLGRMQMDFLDDMASDIGWNSIAVLAEDYDWTEKPWEVYQERLPEMDIDVAMERRYPAATDDFSEIYSEVADAEADAAFITTAHTGNSALSDWSNPRDRSEPQPFAFGGIHVPMQLPSYYELVDGACEYGVMQNSASKQSTRSETQAFIELYENQYDGESPVYTGYHAYDAVTLFANAVEESGTVDSTELVPVLEEFSFTGAAGTIEFYGSDHDFPHDLRYNASDPDPVYLQWQEDDDGTGVQEIIWPEAQATADYIAPPWL</sequence>
<name>A0A2A5QZX1_9EURY</name>
<feature type="domain" description="Leucine-binding protein" evidence="3">
    <location>
        <begin position="61"/>
        <end position="408"/>
    </location>
</feature>
<gene>
    <name evidence="4" type="ORF">CP557_18760</name>
</gene>
<protein>
    <submittedName>
        <fullName evidence="4">ABC transporter substrate-binding protein</fullName>
    </submittedName>
</protein>
<dbReference type="InterPro" id="IPR051010">
    <property type="entry name" value="BCAA_transport"/>
</dbReference>
<dbReference type="PROSITE" id="PS51318">
    <property type="entry name" value="TAT"/>
    <property type="match status" value="1"/>
</dbReference>
<dbReference type="SUPFAM" id="SSF53822">
    <property type="entry name" value="Periplasmic binding protein-like I"/>
    <property type="match status" value="1"/>
</dbReference>
<keyword evidence="1" id="KW-0732">Signal</keyword>
<dbReference type="Proteomes" id="UP000219689">
    <property type="component" value="Unassembled WGS sequence"/>
</dbReference>
<dbReference type="PANTHER" id="PTHR30483">
    <property type="entry name" value="LEUCINE-SPECIFIC-BINDING PROTEIN"/>
    <property type="match status" value="1"/>
</dbReference>
<dbReference type="PANTHER" id="PTHR30483:SF6">
    <property type="entry name" value="PERIPLASMIC BINDING PROTEIN OF ABC TRANSPORTER FOR NATURAL AMINO ACIDS"/>
    <property type="match status" value="1"/>
</dbReference>
<dbReference type="RefSeq" id="WP_097381309.1">
    <property type="nucleotide sequence ID" value="NZ_NXNI01000001.1"/>
</dbReference>
<keyword evidence="5" id="KW-1185">Reference proteome</keyword>
<dbReference type="OrthoDB" id="200499at2157"/>
<evidence type="ECO:0000256" key="2">
    <source>
        <dbReference type="SAM" id="MobiDB-lite"/>
    </source>
</evidence>
<comment type="caution">
    <text evidence="4">The sequence shown here is derived from an EMBL/GenBank/DDBJ whole genome shotgun (WGS) entry which is preliminary data.</text>
</comment>
<evidence type="ECO:0000313" key="4">
    <source>
        <dbReference type="EMBL" id="PCR92386.1"/>
    </source>
</evidence>
<dbReference type="AlphaFoldDB" id="A0A2A5QZX1"/>
<dbReference type="Pfam" id="PF13458">
    <property type="entry name" value="Peripla_BP_6"/>
    <property type="match status" value="1"/>
</dbReference>
<feature type="compositionally biased region" description="Basic and acidic residues" evidence="2">
    <location>
        <begin position="1"/>
        <end position="10"/>
    </location>
</feature>
<dbReference type="InterPro" id="IPR028082">
    <property type="entry name" value="Peripla_BP_I"/>
</dbReference>
<dbReference type="InterPro" id="IPR028081">
    <property type="entry name" value="Leu-bd"/>
</dbReference>
<evidence type="ECO:0000256" key="1">
    <source>
        <dbReference type="ARBA" id="ARBA00022729"/>
    </source>
</evidence>
<feature type="region of interest" description="Disordered" evidence="2">
    <location>
        <begin position="1"/>
        <end position="26"/>
    </location>
</feature>
<evidence type="ECO:0000259" key="3">
    <source>
        <dbReference type="Pfam" id="PF13458"/>
    </source>
</evidence>
<dbReference type="InterPro" id="IPR006311">
    <property type="entry name" value="TAT_signal"/>
</dbReference>
<proteinExistence type="predicted"/>